<comment type="caution">
    <text evidence="1">The sequence shown here is derived from an EMBL/GenBank/DDBJ whole genome shotgun (WGS) entry which is preliminary data.</text>
</comment>
<dbReference type="AlphaFoldDB" id="A0A841K4J1"/>
<keyword evidence="2" id="KW-1185">Reference proteome</keyword>
<protein>
    <submittedName>
        <fullName evidence="1">Uncharacterized protein</fullName>
    </submittedName>
</protein>
<dbReference type="Proteomes" id="UP000538666">
    <property type="component" value="Unassembled WGS sequence"/>
</dbReference>
<evidence type="ECO:0000313" key="2">
    <source>
        <dbReference type="Proteomes" id="UP000538666"/>
    </source>
</evidence>
<dbReference type="RefSeq" id="WP_050061277.1">
    <property type="nucleotide sequence ID" value="NZ_JACHEK010000011.1"/>
</dbReference>
<organism evidence="1 2">
    <name type="scientific">Silvibacterium bohemicum</name>
    <dbReference type="NCBI Taxonomy" id="1577686"/>
    <lineage>
        <taxon>Bacteria</taxon>
        <taxon>Pseudomonadati</taxon>
        <taxon>Acidobacteriota</taxon>
        <taxon>Terriglobia</taxon>
        <taxon>Terriglobales</taxon>
        <taxon>Acidobacteriaceae</taxon>
        <taxon>Silvibacterium</taxon>
    </lineage>
</organism>
<name>A0A841K4J1_9BACT</name>
<gene>
    <name evidence="1" type="ORF">HNQ77_004840</name>
</gene>
<accession>A0A841K4J1</accession>
<dbReference type="EMBL" id="JACHEK010000011">
    <property type="protein sequence ID" value="MBB6146859.1"/>
    <property type="molecule type" value="Genomic_DNA"/>
</dbReference>
<sequence length="67" mass="7402">MMGRIWEPLKTIGGVVLLVMLGIWLIGSSQAGHLLGHGEFARALDHFISGGVRVVEQVIHWLRQTGR</sequence>
<evidence type="ECO:0000313" key="1">
    <source>
        <dbReference type="EMBL" id="MBB6146859.1"/>
    </source>
</evidence>
<reference evidence="1 2" key="1">
    <citation type="submission" date="2020-08" db="EMBL/GenBank/DDBJ databases">
        <title>Genomic Encyclopedia of Type Strains, Phase IV (KMG-IV): sequencing the most valuable type-strain genomes for metagenomic binning, comparative biology and taxonomic classification.</title>
        <authorList>
            <person name="Goeker M."/>
        </authorList>
    </citation>
    <scope>NUCLEOTIDE SEQUENCE [LARGE SCALE GENOMIC DNA]</scope>
    <source>
        <strain evidence="1 2">DSM 103733</strain>
    </source>
</reference>
<proteinExistence type="predicted"/>